<dbReference type="GO" id="GO:0006355">
    <property type="term" value="P:regulation of DNA-templated transcription"/>
    <property type="evidence" value="ECO:0007669"/>
    <property type="project" value="InterPro"/>
</dbReference>
<dbReference type="EMBL" id="JACHOP010000005">
    <property type="protein sequence ID" value="MBB5756971.1"/>
    <property type="molecule type" value="Genomic_DNA"/>
</dbReference>
<proteinExistence type="predicted"/>
<sequence>MHEDLIDRAYEAAFFPELWPAILDEIGARSGSASGALQIIKAGHPPLWAATDAIRATLSDFIASGLWRTCERPAAVAVHDHAGFVHTLDLLTPVQIARDPVIPRLEQIGLGAQLATLIAMPSGEAVGLTFERRLDKGRHPPEAVTVLDGLRPHLARSALIAARLGLERARAAVATLEALGLPAASLAFSGRVLATNGLLDETPEVVPAAHGRLVLAHAPADALLRAALDASERSGAARSIPVPGAPERPPAIVHVVPVRGAANDVFGGTTLLVVTPVGMDGNVPDLALLRGLFDLTPKEARLAAALAGGRSLKEAAAGESLRLNTARSYLERILHKTGTHQQSQLVALIKGSRIADMP</sequence>
<gene>
    <name evidence="2" type="ORF">HNR00_001679</name>
</gene>
<keyword evidence="2" id="KW-0238">DNA-binding</keyword>
<dbReference type="InterPro" id="IPR036388">
    <property type="entry name" value="WH-like_DNA-bd_sf"/>
</dbReference>
<evidence type="ECO:0000313" key="2">
    <source>
        <dbReference type="EMBL" id="MBB5756971.1"/>
    </source>
</evidence>
<feature type="domain" description="HTH luxR-type" evidence="1">
    <location>
        <begin position="292"/>
        <end position="349"/>
    </location>
</feature>
<organism evidence="2 3">
    <name type="scientific">Methylorubrum rhodinum</name>
    <dbReference type="NCBI Taxonomy" id="29428"/>
    <lineage>
        <taxon>Bacteria</taxon>
        <taxon>Pseudomonadati</taxon>
        <taxon>Pseudomonadota</taxon>
        <taxon>Alphaproteobacteria</taxon>
        <taxon>Hyphomicrobiales</taxon>
        <taxon>Methylobacteriaceae</taxon>
        <taxon>Methylorubrum</taxon>
    </lineage>
</organism>
<dbReference type="InterPro" id="IPR000792">
    <property type="entry name" value="Tscrpt_reg_LuxR_C"/>
</dbReference>
<keyword evidence="3" id="KW-1185">Reference proteome</keyword>
<comment type="caution">
    <text evidence="2">The sequence shown here is derived from an EMBL/GenBank/DDBJ whole genome shotgun (WGS) entry which is preliminary data.</text>
</comment>
<dbReference type="GO" id="GO:0003677">
    <property type="term" value="F:DNA binding"/>
    <property type="evidence" value="ECO:0007669"/>
    <property type="project" value="UniProtKB-KW"/>
</dbReference>
<dbReference type="InterPro" id="IPR016032">
    <property type="entry name" value="Sig_transdc_resp-reg_C-effctor"/>
</dbReference>
<dbReference type="SMART" id="SM00421">
    <property type="entry name" value="HTH_LUXR"/>
    <property type="match status" value="1"/>
</dbReference>
<name>A0A840ZJ06_9HYPH</name>
<reference evidence="2 3" key="1">
    <citation type="submission" date="2020-08" db="EMBL/GenBank/DDBJ databases">
        <title>Genomic Encyclopedia of Type Strains, Phase IV (KMG-IV): sequencing the most valuable type-strain genomes for metagenomic binning, comparative biology and taxonomic classification.</title>
        <authorList>
            <person name="Goeker M."/>
        </authorList>
    </citation>
    <scope>NUCLEOTIDE SEQUENCE [LARGE SCALE GENOMIC DNA]</scope>
    <source>
        <strain evidence="2 3">DSM 2163</strain>
    </source>
</reference>
<evidence type="ECO:0000313" key="3">
    <source>
        <dbReference type="Proteomes" id="UP000583454"/>
    </source>
</evidence>
<dbReference type="SUPFAM" id="SSF46894">
    <property type="entry name" value="C-terminal effector domain of the bipartite response regulators"/>
    <property type="match status" value="1"/>
</dbReference>
<dbReference type="RefSeq" id="WP_183567739.1">
    <property type="nucleotide sequence ID" value="NZ_JACHOP010000005.1"/>
</dbReference>
<dbReference type="Proteomes" id="UP000583454">
    <property type="component" value="Unassembled WGS sequence"/>
</dbReference>
<dbReference type="AlphaFoldDB" id="A0A840ZJ06"/>
<accession>A0A840ZJ06</accession>
<dbReference type="Gene3D" id="1.10.10.10">
    <property type="entry name" value="Winged helix-like DNA-binding domain superfamily/Winged helix DNA-binding domain"/>
    <property type="match status" value="1"/>
</dbReference>
<protein>
    <submittedName>
        <fullName evidence="2">DNA-binding CsgD family transcriptional regulator</fullName>
    </submittedName>
</protein>
<evidence type="ECO:0000259" key="1">
    <source>
        <dbReference type="SMART" id="SM00421"/>
    </source>
</evidence>